<dbReference type="GO" id="GO:0016301">
    <property type="term" value="F:kinase activity"/>
    <property type="evidence" value="ECO:0007669"/>
    <property type="project" value="UniProtKB-KW"/>
</dbReference>
<evidence type="ECO:0000256" key="1">
    <source>
        <dbReference type="ARBA" id="ARBA00006479"/>
    </source>
</evidence>
<dbReference type="SUPFAM" id="SSF53067">
    <property type="entry name" value="Actin-like ATPase domain"/>
    <property type="match status" value="1"/>
</dbReference>
<name>A0ABD0AGS8_9LACO</name>
<dbReference type="InterPro" id="IPR043129">
    <property type="entry name" value="ATPase_NBD"/>
</dbReference>
<dbReference type="AlphaFoldDB" id="A0ABD0AGS8"/>
<accession>A0ABD0AGS8</accession>
<comment type="caution">
    <text evidence="2">The sequence shown here is derived from an EMBL/GenBank/DDBJ whole genome shotgun (WGS) entry which is preliminary data.</text>
</comment>
<keyword evidence="2" id="KW-0808">Transferase</keyword>
<reference evidence="2 3" key="1">
    <citation type="journal article" date="2022" name="J. Dairy Sci.">
        <title>Genetic diversity of Lactobacillus delbrueckii isolated from raw milk in Hokkaido, Japan.</title>
        <authorList>
            <person name="Tsuchihashi H."/>
            <person name="Ichikawa A."/>
            <person name="Takeda M."/>
            <person name="Koizumi A."/>
            <person name="Mizoguchi C."/>
            <person name="Ishida T."/>
            <person name="Kimura K."/>
        </authorList>
    </citation>
    <scope>NUCLEOTIDE SEQUENCE [LARGE SCALE GENOMIC DNA]</scope>
    <source>
        <strain evidence="2 3">ME-791</strain>
    </source>
</reference>
<gene>
    <name evidence="2" type="primary">nagC</name>
    <name evidence="2" type="ORF">ME791_12930</name>
</gene>
<protein>
    <submittedName>
        <fullName evidence="2">Transcriptional regulator / sugar kinase NagC</fullName>
    </submittedName>
</protein>
<comment type="similarity">
    <text evidence="1">Belongs to the ROK (NagC/XylR) family.</text>
</comment>
<keyword evidence="2" id="KW-0418">Kinase</keyword>
<dbReference type="CDD" id="cd24152">
    <property type="entry name" value="ASKHA_NBD_ROK-like"/>
    <property type="match status" value="1"/>
</dbReference>
<dbReference type="Proteomes" id="UP001054884">
    <property type="component" value="Unassembled WGS sequence"/>
</dbReference>
<evidence type="ECO:0000313" key="2">
    <source>
        <dbReference type="EMBL" id="GHN34141.1"/>
    </source>
</evidence>
<dbReference type="Pfam" id="PF00480">
    <property type="entry name" value="ROK"/>
    <property type="match status" value="1"/>
</dbReference>
<dbReference type="InterPro" id="IPR000600">
    <property type="entry name" value="ROK"/>
</dbReference>
<dbReference type="RefSeq" id="WP_236159984.1">
    <property type="nucleotide sequence ID" value="NZ_BNHQ01000011.1"/>
</dbReference>
<organism evidence="2 3">
    <name type="scientific">Lactobacillus delbrueckii</name>
    <dbReference type="NCBI Taxonomy" id="1584"/>
    <lineage>
        <taxon>Bacteria</taxon>
        <taxon>Bacillati</taxon>
        <taxon>Bacillota</taxon>
        <taxon>Bacilli</taxon>
        <taxon>Lactobacillales</taxon>
        <taxon>Lactobacillaceae</taxon>
        <taxon>Lactobacillus</taxon>
    </lineage>
</organism>
<dbReference type="EMBL" id="BNHY01000029">
    <property type="protein sequence ID" value="GHN34141.1"/>
    <property type="molecule type" value="Genomic_DNA"/>
</dbReference>
<dbReference type="Gene3D" id="3.30.420.40">
    <property type="match status" value="2"/>
</dbReference>
<evidence type="ECO:0000313" key="3">
    <source>
        <dbReference type="Proteomes" id="UP001054884"/>
    </source>
</evidence>
<dbReference type="PANTHER" id="PTHR18964">
    <property type="entry name" value="ROK (REPRESSOR, ORF, KINASE) FAMILY"/>
    <property type="match status" value="1"/>
</dbReference>
<dbReference type="PANTHER" id="PTHR18964:SF170">
    <property type="entry name" value="SUGAR KINASE"/>
    <property type="match status" value="1"/>
</dbReference>
<proteinExistence type="inferred from homology"/>
<sequence length="301" mass="32133">MMQYLVFDIGGTNVKYALMDNEGQLLEKGKRPSADNLDDFVAALYEVGDQYKGKFTGIAVCAPGKIDTEKMIIHYGGALTFLDGLNLEETLGSRYGVAVSAENDAKAAALCEQWLGELKGVDTGAVMTLGTGVGGGIVVGGKLLHGSSFQAGELSWMITNQGAGLKEMAAYTGARCSAVRMVERVNRELGNEDLADGLAAFAAIKSGNEEAGKIFRQYCLDVAVMILNLQTVINGEKVVIGGGISAQEILIEEIRRQFGEILQDNPILGQQVIPPEIVAAKFRNDTNLYGALFALLQGMQK</sequence>